<evidence type="ECO:0000259" key="4">
    <source>
        <dbReference type="Pfam" id="PF00717"/>
    </source>
</evidence>
<dbReference type="Gene3D" id="2.10.109.10">
    <property type="entry name" value="Umud Fragment, subunit A"/>
    <property type="match status" value="1"/>
</dbReference>
<sequence>MFVKGDSMADTITDNDSLLIDTESRVPIDGHIYVVRLGDELYAKRIQKSFDGSLVLISDNKDYGPIAVPKEQLNELCIVGKVVQRATDL</sequence>
<keyword evidence="2" id="KW-0238">DNA-binding</keyword>
<dbReference type="EMBL" id="CAKLCM010000002">
    <property type="protein sequence ID" value="CAH0525523.1"/>
    <property type="molecule type" value="Genomic_DNA"/>
</dbReference>
<dbReference type="PANTHER" id="PTHR40661:SF3">
    <property type="entry name" value="FELS-1 PROPHAGE TRANSCRIPTIONAL REGULATOR"/>
    <property type="match status" value="1"/>
</dbReference>
<dbReference type="Proteomes" id="UP000838160">
    <property type="component" value="Unassembled WGS sequence"/>
</dbReference>
<evidence type="ECO:0000256" key="3">
    <source>
        <dbReference type="ARBA" id="ARBA00023163"/>
    </source>
</evidence>
<evidence type="ECO:0000313" key="6">
    <source>
        <dbReference type="Proteomes" id="UP000838160"/>
    </source>
</evidence>
<protein>
    <submittedName>
        <fullName evidence="5">HTH-type transcriptional regulator</fullName>
    </submittedName>
</protein>
<name>A0ABM8ZGD1_9VIBR</name>
<dbReference type="Pfam" id="PF00717">
    <property type="entry name" value="Peptidase_S24"/>
    <property type="match status" value="1"/>
</dbReference>
<reference evidence="5" key="1">
    <citation type="submission" date="2021-12" db="EMBL/GenBank/DDBJ databases">
        <authorList>
            <person name="Rodrigo-Torres L."/>
            <person name="Arahal R. D."/>
            <person name="Lucena T."/>
        </authorList>
    </citation>
    <scope>NUCLEOTIDE SEQUENCE</scope>
    <source>
        <strain evidence="5">CECT 8226</strain>
    </source>
</reference>
<keyword evidence="6" id="KW-1185">Reference proteome</keyword>
<keyword evidence="1" id="KW-0805">Transcription regulation</keyword>
<dbReference type="CDD" id="cd06529">
    <property type="entry name" value="S24_LexA-like"/>
    <property type="match status" value="1"/>
</dbReference>
<accession>A0ABM8ZGD1</accession>
<proteinExistence type="predicted"/>
<feature type="domain" description="Peptidase S24/S26A/S26B/S26C" evidence="4">
    <location>
        <begin position="2"/>
        <end position="83"/>
    </location>
</feature>
<comment type="caution">
    <text evidence="5">The sequence shown here is derived from an EMBL/GenBank/DDBJ whole genome shotgun (WGS) entry which is preliminary data.</text>
</comment>
<dbReference type="InterPro" id="IPR039418">
    <property type="entry name" value="LexA-like"/>
</dbReference>
<dbReference type="InterPro" id="IPR036286">
    <property type="entry name" value="LexA/Signal_pep-like_sf"/>
</dbReference>
<evidence type="ECO:0000256" key="2">
    <source>
        <dbReference type="ARBA" id="ARBA00023125"/>
    </source>
</evidence>
<evidence type="ECO:0000256" key="1">
    <source>
        <dbReference type="ARBA" id="ARBA00023015"/>
    </source>
</evidence>
<gene>
    <name evidence="5" type="ORF">VHP8226_01049</name>
</gene>
<dbReference type="InterPro" id="IPR015927">
    <property type="entry name" value="Peptidase_S24_S26A/B/C"/>
</dbReference>
<organism evidence="5 6">
    <name type="scientific">Vibrio hippocampi</name>
    <dbReference type="NCBI Taxonomy" id="654686"/>
    <lineage>
        <taxon>Bacteria</taxon>
        <taxon>Pseudomonadati</taxon>
        <taxon>Pseudomonadota</taxon>
        <taxon>Gammaproteobacteria</taxon>
        <taxon>Vibrionales</taxon>
        <taxon>Vibrionaceae</taxon>
        <taxon>Vibrio</taxon>
    </lineage>
</organism>
<dbReference type="SUPFAM" id="SSF51306">
    <property type="entry name" value="LexA/Signal peptidase"/>
    <property type="match status" value="1"/>
</dbReference>
<dbReference type="PANTHER" id="PTHR40661">
    <property type="match status" value="1"/>
</dbReference>
<evidence type="ECO:0000313" key="5">
    <source>
        <dbReference type="EMBL" id="CAH0525523.1"/>
    </source>
</evidence>
<keyword evidence="3" id="KW-0804">Transcription</keyword>